<name>A0ABQ3M4L5_9PSEU</name>
<dbReference type="InterPro" id="IPR036388">
    <property type="entry name" value="WH-like_DNA-bd_sf"/>
</dbReference>
<dbReference type="CDD" id="cd00090">
    <property type="entry name" value="HTH_ARSR"/>
    <property type="match status" value="1"/>
</dbReference>
<dbReference type="InterPro" id="IPR000835">
    <property type="entry name" value="HTH_MarR-typ"/>
</dbReference>
<dbReference type="InterPro" id="IPR039422">
    <property type="entry name" value="MarR/SlyA-like"/>
</dbReference>
<comment type="caution">
    <text evidence="2">The sequence shown here is derived from an EMBL/GenBank/DDBJ whole genome shotgun (WGS) entry which is preliminary data.</text>
</comment>
<dbReference type="PANTHER" id="PTHR33164">
    <property type="entry name" value="TRANSCRIPTIONAL REGULATOR, MARR FAMILY"/>
    <property type="match status" value="1"/>
</dbReference>
<sequence length="145" mass="16082">MSDPGPGQALFAFVRHWARRSTAGDLADQGRLVLVGEAVHSLAGREVPATVNAIAREVGIDQSGVSRLIKAAVEAGYLSMESSRTDARRREVSLTPAGLVMLDQAHRWQEEVFYQLTVGWSERRRRDFRQAMGDLIDRSHLVNTP</sequence>
<dbReference type="PANTHER" id="PTHR33164:SF57">
    <property type="entry name" value="MARR-FAMILY TRANSCRIPTIONAL REGULATOR"/>
    <property type="match status" value="1"/>
</dbReference>
<proteinExistence type="predicted"/>
<dbReference type="Pfam" id="PF12802">
    <property type="entry name" value="MarR_2"/>
    <property type="match status" value="1"/>
</dbReference>
<evidence type="ECO:0000313" key="2">
    <source>
        <dbReference type="EMBL" id="GHH32588.1"/>
    </source>
</evidence>
<organism evidence="2 3">
    <name type="scientific">Amycolatopsis oliviviridis</name>
    <dbReference type="NCBI Taxonomy" id="1471590"/>
    <lineage>
        <taxon>Bacteria</taxon>
        <taxon>Bacillati</taxon>
        <taxon>Actinomycetota</taxon>
        <taxon>Actinomycetes</taxon>
        <taxon>Pseudonocardiales</taxon>
        <taxon>Pseudonocardiaceae</taxon>
        <taxon>Amycolatopsis</taxon>
    </lineage>
</organism>
<dbReference type="InterPro" id="IPR036390">
    <property type="entry name" value="WH_DNA-bd_sf"/>
</dbReference>
<reference evidence="3" key="1">
    <citation type="journal article" date="2019" name="Int. J. Syst. Evol. Microbiol.">
        <title>The Global Catalogue of Microorganisms (GCM) 10K type strain sequencing project: providing services to taxonomists for standard genome sequencing and annotation.</title>
        <authorList>
            <consortium name="The Broad Institute Genomics Platform"/>
            <consortium name="The Broad Institute Genome Sequencing Center for Infectious Disease"/>
            <person name="Wu L."/>
            <person name="Ma J."/>
        </authorList>
    </citation>
    <scope>NUCLEOTIDE SEQUENCE [LARGE SCALE GENOMIC DNA]</scope>
    <source>
        <strain evidence="3">CGMCC 4.7683</strain>
    </source>
</reference>
<gene>
    <name evidence="2" type="ORF">GCM10017790_69930</name>
</gene>
<dbReference type="InterPro" id="IPR011991">
    <property type="entry name" value="ArsR-like_HTH"/>
</dbReference>
<dbReference type="Gene3D" id="1.10.10.10">
    <property type="entry name" value="Winged helix-like DNA-binding domain superfamily/Winged helix DNA-binding domain"/>
    <property type="match status" value="1"/>
</dbReference>
<dbReference type="SMART" id="SM00347">
    <property type="entry name" value="HTH_MARR"/>
    <property type="match status" value="1"/>
</dbReference>
<keyword evidence="3" id="KW-1185">Reference proteome</keyword>
<accession>A0ABQ3M4L5</accession>
<dbReference type="Proteomes" id="UP000635387">
    <property type="component" value="Unassembled WGS sequence"/>
</dbReference>
<evidence type="ECO:0000259" key="1">
    <source>
        <dbReference type="SMART" id="SM00347"/>
    </source>
</evidence>
<protein>
    <submittedName>
        <fullName evidence="2">MarR family transcriptional regulator</fullName>
    </submittedName>
</protein>
<evidence type="ECO:0000313" key="3">
    <source>
        <dbReference type="Proteomes" id="UP000635387"/>
    </source>
</evidence>
<dbReference type="EMBL" id="BNAY01000010">
    <property type="protein sequence ID" value="GHH32588.1"/>
    <property type="molecule type" value="Genomic_DNA"/>
</dbReference>
<dbReference type="RefSeq" id="WP_191258682.1">
    <property type="nucleotide sequence ID" value="NZ_BNAY01000010.1"/>
</dbReference>
<dbReference type="SUPFAM" id="SSF46785">
    <property type="entry name" value="Winged helix' DNA-binding domain"/>
    <property type="match status" value="1"/>
</dbReference>
<feature type="domain" description="HTH marR-type" evidence="1">
    <location>
        <begin position="24"/>
        <end position="125"/>
    </location>
</feature>